<dbReference type="EMBL" id="FSRQ01000001">
    <property type="protein sequence ID" value="SIN85021.1"/>
    <property type="molecule type" value="Genomic_DNA"/>
</dbReference>
<dbReference type="OrthoDB" id="1257171at2"/>
<evidence type="ECO:0000313" key="2">
    <source>
        <dbReference type="Proteomes" id="UP000184782"/>
    </source>
</evidence>
<keyword evidence="2" id="KW-1185">Reference proteome</keyword>
<gene>
    <name evidence="1" type="ORF">SAMN05421769_0577</name>
</gene>
<dbReference type="RefSeq" id="WP_074228589.1">
    <property type="nucleotide sequence ID" value="NZ_FSRQ01000001.1"/>
</dbReference>
<evidence type="ECO:0000313" key="1">
    <source>
        <dbReference type="EMBL" id="SIN85021.1"/>
    </source>
</evidence>
<reference evidence="2" key="1">
    <citation type="submission" date="2016-12" db="EMBL/GenBank/DDBJ databases">
        <authorList>
            <person name="Varghese N."/>
            <person name="Submissions S."/>
        </authorList>
    </citation>
    <scope>NUCLEOTIDE SEQUENCE [LARGE SCALE GENOMIC DNA]</scope>
    <source>
        <strain evidence="2">DSM 16779</strain>
    </source>
</reference>
<dbReference type="AlphaFoldDB" id="A0A1N6EPZ9"/>
<dbReference type="Proteomes" id="UP000184782">
    <property type="component" value="Unassembled WGS sequence"/>
</dbReference>
<name>A0A1N6EPZ9_9FLAO</name>
<dbReference type="PROSITE" id="PS51257">
    <property type="entry name" value="PROKAR_LIPOPROTEIN"/>
    <property type="match status" value="1"/>
</dbReference>
<accession>A0A1N6EPZ9</accession>
<evidence type="ECO:0008006" key="3">
    <source>
        <dbReference type="Google" id="ProtNLM"/>
    </source>
</evidence>
<sequence length="187" mass="21981">MKFLFSTLIVLFISSCKKDDSKNIEKRDFIVSKFNDDIEKHFQEAKLKNPDLALIKEIKFYDYPKGAVNFIFLKDNSVYYYNEQLFSLICGTGLEKLKPTKRVLSSDSLKIIKYSEIYNLLKTKAAEEKMKDGRQNLRHLSFAFENDTIKNYNISKLLQDIDSLGYHSYTVRRMAQFEGNALRKRDK</sequence>
<dbReference type="STRING" id="59733.SAMN05421769_0577"/>
<organism evidence="1 2">
    <name type="scientific">Chryseobacterium scophthalmum</name>
    <dbReference type="NCBI Taxonomy" id="59733"/>
    <lineage>
        <taxon>Bacteria</taxon>
        <taxon>Pseudomonadati</taxon>
        <taxon>Bacteroidota</taxon>
        <taxon>Flavobacteriia</taxon>
        <taxon>Flavobacteriales</taxon>
        <taxon>Weeksellaceae</taxon>
        <taxon>Chryseobacterium group</taxon>
        <taxon>Chryseobacterium</taxon>
    </lineage>
</organism>
<protein>
    <recommendedName>
        <fullName evidence="3">Lipoprotein</fullName>
    </recommendedName>
</protein>
<proteinExistence type="predicted"/>